<name>A0A6J5RPF5_9CAUD</name>
<proteinExistence type="predicted"/>
<accession>A0A6J5RPF5</accession>
<evidence type="ECO:0000313" key="3">
    <source>
        <dbReference type="EMBL" id="CAB4173809.1"/>
    </source>
</evidence>
<evidence type="ECO:0000313" key="6">
    <source>
        <dbReference type="EMBL" id="CAB4193704.1"/>
    </source>
</evidence>
<sequence length="169" mass="16706">MGISTFPASGGGVKLVQRGQAVSAGSITITAVDMAKTFVRSFSEGASGTVATNSTAAAPSASMGGTSGSTSAQSGTLDLLGTGYNNNSPIGKDTVSSGSLTNAAFWTMSRTVSLPAQSVSLSAPSISIGSQALSGGTMDATTKQMGVYLSNSTTLVATGACRWEVVEFA</sequence>
<reference evidence="6" key="1">
    <citation type="submission" date="2020-05" db="EMBL/GenBank/DDBJ databases">
        <authorList>
            <person name="Chiriac C."/>
            <person name="Salcher M."/>
            <person name="Ghai R."/>
            <person name="Kavagutti S V."/>
        </authorList>
    </citation>
    <scope>NUCLEOTIDE SEQUENCE</scope>
</reference>
<dbReference type="EMBL" id="LR797196">
    <property type="protein sequence ID" value="CAB4193704.1"/>
    <property type="molecule type" value="Genomic_DNA"/>
</dbReference>
<dbReference type="EMBL" id="LR796798">
    <property type="protein sequence ID" value="CAB4166913.1"/>
    <property type="molecule type" value="Genomic_DNA"/>
</dbReference>
<evidence type="ECO:0000313" key="2">
    <source>
        <dbReference type="EMBL" id="CAB4166913.1"/>
    </source>
</evidence>
<dbReference type="EMBL" id="LR798433">
    <property type="protein sequence ID" value="CAB5231000.1"/>
    <property type="molecule type" value="Genomic_DNA"/>
</dbReference>
<evidence type="ECO:0000313" key="7">
    <source>
        <dbReference type="EMBL" id="CAB5231000.1"/>
    </source>
</evidence>
<dbReference type="EMBL" id="LR796924">
    <property type="protein sequence ID" value="CAB4173809.1"/>
    <property type="molecule type" value="Genomic_DNA"/>
</dbReference>
<evidence type="ECO:0000256" key="1">
    <source>
        <dbReference type="SAM" id="MobiDB-lite"/>
    </source>
</evidence>
<organism evidence="6">
    <name type="scientific">uncultured Caudovirales phage</name>
    <dbReference type="NCBI Taxonomy" id="2100421"/>
    <lineage>
        <taxon>Viruses</taxon>
        <taxon>Duplodnaviria</taxon>
        <taxon>Heunggongvirae</taxon>
        <taxon>Uroviricota</taxon>
        <taxon>Caudoviricetes</taxon>
        <taxon>Peduoviridae</taxon>
        <taxon>Maltschvirus</taxon>
        <taxon>Maltschvirus maltsch</taxon>
    </lineage>
</organism>
<gene>
    <name evidence="4" type="ORF">UFOVP1034_146</name>
    <name evidence="5" type="ORF">UFOVP1177_146</name>
    <name evidence="6" type="ORF">UFOVP1243_133</name>
    <name evidence="7" type="ORF">UFOVP1581_12</name>
    <name evidence="2" type="ORF">UFOVP854_12</name>
    <name evidence="3" type="ORF">UFOVP964_12</name>
</gene>
<protein>
    <submittedName>
        <fullName evidence="6">Uncharacterized protein</fullName>
    </submittedName>
</protein>
<evidence type="ECO:0000313" key="4">
    <source>
        <dbReference type="EMBL" id="CAB4179554.1"/>
    </source>
</evidence>
<dbReference type="EMBL" id="LR796979">
    <property type="protein sequence ID" value="CAB4179554.1"/>
    <property type="molecule type" value="Genomic_DNA"/>
</dbReference>
<feature type="region of interest" description="Disordered" evidence="1">
    <location>
        <begin position="49"/>
        <end position="73"/>
    </location>
</feature>
<dbReference type="EMBL" id="LR797132">
    <property type="protein sequence ID" value="CAB4189190.1"/>
    <property type="molecule type" value="Genomic_DNA"/>
</dbReference>
<evidence type="ECO:0000313" key="5">
    <source>
        <dbReference type="EMBL" id="CAB4189190.1"/>
    </source>
</evidence>